<dbReference type="AlphaFoldDB" id="A0AA40RXV5"/>
<dbReference type="PRINTS" id="PR01042">
    <property type="entry name" value="TRNASYNTHASP"/>
</dbReference>
<keyword evidence="2" id="KW-0547">Nucleotide-binding</keyword>
<evidence type="ECO:0000313" key="8">
    <source>
        <dbReference type="Proteomes" id="UP001138621"/>
    </source>
</evidence>
<dbReference type="InterPro" id="IPR002312">
    <property type="entry name" value="Asp/Asn-tRNA-synth_IIb"/>
</dbReference>
<dbReference type="Pfam" id="PF00152">
    <property type="entry name" value="tRNA-synt_2"/>
    <property type="match status" value="1"/>
</dbReference>
<evidence type="ECO:0000256" key="1">
    <source>
        <dbReference type="ARBA" id="ARBA00022598"/>
    </source>
</evidence>
<protein>
    <submittedName>
        <fullName evidence="7">Aspartate--tRNA ligase</fullName>
        <ecNumber evidence="7">6.1.1.12</ecNumber>
    </submittedName>
</protein>
<feature type="non-terminal residue" evidence="7">
    <location>
        <position position="1"/>
    </location>
</feature>
<dbReference type="EC" id="6.1.1.12" evidence="7"/>
<dbReference type="GO" id="GO:0005524">
    <property type="term" value="F:ATP binding"/>
    <property type="evidence" value="ECO:0007669"/>
    <property type="project" value="UniProtKB-KW"/>
</dbReference>
<proteinExistence type="predicted"/>
<dbReference type="InterPro" id="IPR045864">
    <property type="entry name" value="aa-tRNA-synth_II/BPL/LPL"/>
</dbReference>
<dbReference type="EMBL" id="JAAMRD010000148">
    <property type="protein sequence ID" value="MBA1307575.1"/>
    <property type="molecule type" value="Genomic_DNA"/>
</dbReference>
<organism evidence="7 8">
    <name type="scientific">Stutzerimonas stutzeri</name>
    <name type="common">Pseudomonas stutzeri</name>
    <dbReference type="NCBI Taxonomy" id="316"/>
    <lineage>
        <taxon>Bacteria</taxon>
        <taxon>Pseudomonadati</taxon>
        <taxon>Pseudomonadota</taxon>
        <taxon>Gammaproteobacteria</taxon>
        <taxon>Pseudomonadales</taxon>
        <taxon>Pseudomonadaceae</taxon>
        <taxon>Stutzerimonas</taxon>
    </lineage>
</organism>
<evidence type="ECO:0000256" key="4">
    <source>
        <dbReference type="ARBA" id="ARBA00022917"/>
    </source>
</evidence>
<evidence type="ECO:0000256" key="3">
    <source>
        <dbReference type="ARBA" id="ARBA00022840"/>
    </source>
</evidence>
<evidence type="ECO:0000256" key="2">
    <source>
        <dbReference type="ARBA" id="ARBA00022741"/>
    </source>
</evidence>
<name>A0AA40RXV5_STUST</name>
<accession>A0AA40RXV5</accession>
<dbReference type="PROSITE" id="PS50862">
    <property type="entry name" value="AA_TRNA_LIGASE_II"/>
    <property type="match status" value="1"/>
</dbReference>
<dbReference type="PANTHER" id="PTHR22594:SF5">
    <property type="entry name" value="ASPARTATE--TRNA LIGASE, MITOCHONDRIAL"/>
    <property type="match status" value="1"/>
</dbReference>
<keyword evidence="5" id="KW-0030">Aminoacyl-tRNA synthetase</keyword>
<evidence type="ECO:0000259" key="6">
    <source>
        <dbReference type="PROSITE" id="PS50862"/>
    </source>
</evidence>
<keyword evidence="3" id="KW-0067">ATP-binding</keyword>
<keyword evidence="1 7" id="KW-0436">Ligase</keyword>
<reference evidence="7" key="1">
    <citation type="submission" date="2020-02" db="EMBL/GenBank/DDBJ databases">
        <title>Synteny-based analysis reveals conserved mechanism for high triclosan tolerance in Pseudomonas, as well as instances of horizontal transfer.</title>
        <authorList>
            <person name="Mcfarland A.G."/>
            <person name="Bertucci H.K."/>
            <person name="Litmann E."/>
            <person name="Shen J."/>
            <person name="Huttenhower C."/>
            <person name="Hartmann E.M."/>
        </authorList>
    </citation>
    <scope>NUCLEOTIDE SEQUENCE</scope>
    <source>
        <strain evidence="7">109A1</strain>
    </source>
</reference>
<dbReference type="InterPro" id="IPR006195">
    <property type="entry name" value="aa-tRNA-synth_II"/>
</dbReference>
<gene>
    <name evidence="7" type="primary">aspS</name>
    <name evidence="7" type="ORF">G7024_24825</name>
</gene>
<dbReference type="InterPro" id="IPR004364">
    <property type="entry name" value="Aa-tRNA-synt_II"/>
</dbReference>
<dbReference type="GO" id="GO:0004815">
    <property type="term" value="F:aspartate-tRNA ligase activity"/>
    <property type="evidence" value="ECO:0007669"/>
    <property type="project" value="UniProtKB-EC"/>
</dbReference>
<feature type="domain" description="Aminoacyl-transfer RNA synthetases class-II family profile" evidence="6">
    <location>
        <begin position="1"/>
        <end position="100"/>
    </location>
</feature>
<dbReference type="Proteomes" id="UP001138621">
    <property type="component" value="Unassembled WGS sequence"/>
</dbReference>
<dbReference type="GO" id="GO:0006422">
    <property type="term" value="P:aspartyl-tRNA aminoacylation"/>
    <property type="evidence" value="ECO:0007669"/>
    <property type="project" value="TreeGrafter"/>
</dbReference>
<evidence type="ECO:0000313" key="7">
    <source>
        <dbReference type="EMBL" id="MBA1307575.1"/>
    </source>
</evidence>
<comment type="caution">
    <text evidence="7">The sequence shown here is derived from an EMBL/GenBank/DDBJ whole genome shotgun (WGS) entry which is preliminary data.</text>
</comment>
<keyword evidence="4" id="KW-0648">Protein biosynthesis</keyword>
<evidence type="ECO:0000256" key="5">
    <source>
        <dbReference type="ARBA" id="ARBA00023146"/>
    </source>
</evidence>
<sequence>EDPHQAHAQSYDLVLNGYELGSGSIRIHRMDIQEKMLKALGFTPEAAHEAFGFLLEGMTFGFPPMGGIALGLDRLAMLLAGQENIREVIAFPKNSRATEPMTQAPTRVDHKQVNDLGLFVSDVE</sequence>
<dbReference type="Gene3D" id="3.30.930.10">
    <property type="entry name" value="Bira Bifunctional Protein, Domain 2"/>
    <property type="match status" value="1"/>
</dbReference>
<dbReference type="PANTHER" id="PTHR22594">
    <property type="entry name" value="ASPARTYL/LYSYL-TRNA SYNTHETASE"/>
    <property type="match status" value="1"/>
</dbReference>
<dbReference type="SUPFAM" id="SSF55681">
    <property type="entry name" value="Class II aaRS and biotin synthetases"/>
    <property type="match status" value="1"/>
</dbReference>